<reference evidence="1" key="1">
    <citation type="submission" date="2019-08" db="EMBL/GenBank/DDBJ databases">
        <authorList>
            <person name="Kucharzyk K."/>
            <person name="Murdoch R.W."/>
            <person name="Higgins S."/>
            <person name="Loffler F."/>
        </authorList>
    </citation>
    <scope>NUCLEOTIDE SEQUENCE</scope>
</reference>
<organism evidence="1">
    <name type="scientific">bioreactor metagenome</name>
    <dbReference type="NCBI Taxonomy" id="1076179"/>
    <lineage>
        <taxon>unclassified sequences</taxon>
        <taxon>metagenomes</taxon>
        <taxon>ecological metagenomes</taxon>
    </lineage>
</organism>
<gene>
    <name evidence="1" type="ORF">SDC9_175116</name>
</gene>
<sequence length="95" mass="10177">MRAAAIADEVDDKITLGALRALGEQLFFDDHFSALLQGGLCFAHGRIHPADLRGVHLHISALGKGRLGDRVDDPRAAALAGANVLFKVQHFGAFF</sequence>
<dbReference type="EMBL" id="VSSQ01077669">
    <property type="protein sequence ID" value="MPN27682.1"/>
    <property type="molecule type" value="Genomic_DNA"/>
</dbReference>
<comment type="caution">
    <text evidence="1">The sequence shown here is derived from an EMBL/GenBank/DDBJ whole genome shotgun (WGS) entry which is preliminary data.</text>
</comment>
<accession>A0A645GP51</accession>
<evidence type="ECO:0000313" key="1">
    <source>
        <dbReference type="EMBL" id="MPN27682.1"/>
    </source>
</evidence>
<protein>
    <submittedName>
        <fullName evidence="1">Uncharacterized protein</fullName>
    </submittedName>
</protein>
<dbReference type="AlphaFoldDB" id="A0A645GP51"/>
<name>A0A645GP51_9ZZZZ</name>
<proteinExistence type="predicted"/>